<dbReference type="AlphaFoldDB" id="A0A944CMZ9"/>
<protein>
    <submittedName>
        <fullName evidence="1">Uncharacterized protein</fullName>
    </submittedName>
</protein>
<organism evidence="1 2">
    <name type="scientific">Mesobacillus boroniphilus</name>
    <dbReference type="NCBI Taxonomy" id="308892"/>
    <lineage>
        <taxon>Bacteria</taxon>
        <taxon>Bacillati</taxon>
        <taxon>Bacillota</taxon>
        <taxon>Bacilli</taxon>
        <taxon>Bacillales</taxon>
        <taxon>Bacillaceae</taxon>
        <taxon>Mesobacillus</taxon>
    </lineage>
</organism>
<keyword evidence="2" id="KW-1185">Reference proteome</keyword>
<evidence type="ECO:0000313" key="2">
    <source>
        <dbReference type="Proteomes" id="UP000761411"/>
    </source>
</evidence>
<dbReference type="EMBL" id="QTKX01000002">
    <property type="protein sequence ID" value="MBS8265601.1"/>
    <property type="molecule type" value="Genomic_DNA"/>
</dbReference>
<proteinExistence type="predicted"/>
<sequence length="85" mass="9558">MPSLDPEKPGIATEGVYDSAFIHSGGCRLFIMGKKGQAFILRCENVPGQCSQPPLLTWKLEELTKAKFNKLYQIFHHAVTYFLSL</sequence>
<reference evidence="1 2" key="1">
    <citation type="journal article" date="2021" name="Microorganisms">
        <title>Bacterial Dimethylsulfoniopropionate Biosynthesis in the East China Sea.</title>
        <authorList>
            <person name="Liu J."/>
            <person name="Zhang Y."/>
            <person name="Liu J."/>
            <person name="Zhong H."/>
            <person name="Williams B.T."/>
            <person name="Zheng Y."/>
            <person name="Curson A.R.J."/>
            <person name="Sun C."/>
            <person name="Sun H."/>
            <person name="Song D."/>
            <person name="Wagner Mackenzie B."/>
            <person name="Bermejo Martinez A."/>
            <person name="Todd J.D."/>
            <person name="Zhang X.H."/>
        </authorList>
    </citation>
    <scope>NUCLEOTIDE SEQUENCE [LARGE SCALE GENOMIC DNA]</scope>
    <source>
        <strain evidence="1 2">ESS08</strain>
    </source>
</reference>
<gene>
    <name evidence="1" type="ORF">DYI25_14325</name>
</gene>
<name>A0A944CMZ9_9BACI</name>
<dbReference type="Proteomes" id="UP000761411">
    <property type="component" value="Unassembled WGS sequence"/>
</dbReference>
<accession>A0A944CMZ9</accession>
<evidence type="ECO:0000313" key="1">
    <source>
        <dbReference type="EMBL" id="MBS8265601.1"/>
    </source>
</evidence>
<comment type="caution">
    <text evidence="1">The sequence shown here is derived from an EMBL/GenBank/DDBJ whole genome shotgun (WGS) entry which is preliminary data.</text>
</comment>